<dbReference type="InterPro" id="IPR020615">
    <property type="entry name" value="Thiolase_acyl_enz_int_AS"/>
</dbReference>
<dbReference type="Proteomes" id="UP000001817">
    <property type="component" value="Chromosome 2"/>
</dbReference>
<reference evidence="8 9" key="1">
    <citation type="journal article" date="2006" name="Proc. Natl. Acad. Sci. U.S.A.">
        <title>Burkholderia xenovorans LB400 harbors a multi-replicon, 9.73-Mbp genome shaped for versatility.</title>
        <authorList>
            <person name="Chain P.S."/>
            <person name="Denef V.J."/>
            <person name="Konstantinidis K.T."/>
            <person name="Vergez L.M."/>
            <person name="Agullo L."/>
            <person name="Reyes V.L."/>
            <person name="Hauser L."/>
            <person name="Cordova M."/>
            <person name="Gomez L."/>
            <person name="Gonzalez M."/>
            <person name="Land M."/>
            <person name="Lao V."/>
            <person name="Larimer F."/>
            <person name="LiPuma J.J."/>
            <person name="Mahenthiralingam E."/>
            <person name="Malfatti S.A."/>
            <person name="Marx C.J."/>
            <person name="Parnell J.J."/>
            <person name="Ramette A."/>
            <person name="Richardson P."/>
            <person name="Seeger M."/>
            <person name="Smith D."/>
            <person name="Spilker T."/>
            <person name="Sul W.J."/>
            <person name="Tsoi T.V."/>
            <person name="Ulrich L.E."/>
            <person name="Zhulin I.B."/>
            <person name="Tiedje J.M."/>
        </authorList>
    </citation>
    <scope>NUCLEOTIDE SEQUENCE [LARGE SCALE GENOMIC DNA]</scope>
    <source>
        <strain evidence="8 9">LB400</strain>
    </source>
</reference>
<dbReference type="InterPro" id="IPR020617">
    <property type="entry name" value="Thiolase_C"/>
</dbReference>
<comment type="similarity">
    <text evidence="1 5">Belongs to the thiolase-like superfamily. Thiolase family.</text>
</comment>
<dbReference type="PIRSF" id="PIRSF000429">
    <property type="entry name" value="Ac-CoA_Ac_transf"/>
    <property type="match status" value="1"/>
</dbReference>
<dbReference type="NCBIfam" id="NF042999">
    <property type="entry name" value="bketothiol_BktB"/>
    <property type="match status" value="1"/>
</dbReference>
<evidence type="ECO:0000259" key="7">
    <source>
        <dbReference type="Pfam" id="PF02803"/>
    </source>
</evidence>
<gene>
    <name evidence="8" type="ORF">Bxe_B0377</name>
</gene>
<sequence length="395" mass="41105">MQREVVVVSGVRTAIGKFGGSLKDVAPTELGALVVREVLARAGVAGDKVGQVVFGNVIATEPKDFYLARVAALNGGVGQTTPAFNVNRLCGSGLQAIVSAAQSILLGDADIAIGGGVENMSRAPYIAPDARFGARMGDARLIDMMLGALSDPFHTVPMGVTAENVAKKYGITREQQDALAVESHRRAAHAIAEGRFKDQILPVTRTVKGRPVVFDTDEHVRLQLDPAEISGLRPVFQKENGTVTAGNASGINDAAAAVLLMSREAADASGVKPLARLVSYAHAGVDPLYMGIGPVPATRLALQRAGLGIGDLDVIEANEAFAAQACAVAQELEFDPRKVNPNGSGISLGHPIGATGALITVKALYELQRIKGRYALVTMCIGGGQGIAAIFENLQ</sequence>
<dbReference type="InterPro" id="IPR002155">
    <property type="entry name" value="Thiolase"/>
</dbReference>
<dbReference type="FunFam" id="3.40.47.10:FF:000010">
    <property type="entry name" value="Acetyl-CoA acetyltransferase (Thiolase)"/>
    <property type="match status" value="1"/>
</dbReference>
<dbReference type="CDD" id="cd00751">
    <property type="entry name" value="thiolase"/>
    <property type="match status" value="1"/>
</dbReference>
<feature type="active site" description="Proton acceptor" evidence="4">
    <location>
        <position position="350"/>
    </location>
</feature>
<dbReference type="KEGG" id="bxe:Bxe_B0377"/>
<evidence type="ECO:0000256" key="5">
    <source>
        <dbReference type="RuleBase" id="RU003557"/>
    </source>
</evidence>
<dbReference type="Pfam" id="PF00108">
    <property type="entry name" value="Thiolase_N"/>
    <property type="match status" value="1"/>
</dbReference>
<evidence type="ECO:0000313" key="8">
    <source>
        <dbReference type="EMBL" id="ABE35569.1"/>
    </source>
</evidence>
<dbReference type="STRING" id="266265.Bxe_B0377"/>
<accession>Q13K20</accession>
<feature type="domain" description="Thiolase N-terminal" evidence="6">
    <location>
        <begin position="5"/>
        <end position="264"/>
    </location>
</feature>
<dbReference type="InterPro" id="IPR016039">
    <property type="entry name" value="Thiolase-like"/>
</dbReference>
<dbReference type="PROSITE" id="PS00098">
    <property type="entry name" value="THIOLASE_1"/>
    <property type="match status" value="1"/>
</dbReference>
<dbReference type="SUPFAM" id="SSF53901">
    <property type="entry name" value="Thiolase-like"/>
    <property type="match status" value="2"/>
</dbReference>
<dbReference type="EMBL" id="CP000271">
    <property type="protein sequence ID" value="ABE35569.1"/>
    <property type="molecule type" value="Genomic_DNA"/>
</dbReference>
<keyword evidence="2 5" id="KW-0808">Transferase</keyword>
<dbReference type="Pfam" id="PF02803">
    <property type="entry name" value="Thiolase_C"/>
    <property type="match status" value="1"/>
</dbReference>
<dbReference type="RefSeq" id="WP_011492844.1">
    <property type="nucleotide sequence ID" value="NC_007952.1"/>
</dbReference>
<protein>
    <submittedName>
        <fullName evidence="8">3-ketoacyl-CoA thiolase</fullName>
        <ecNumber evidence="8">2.3.1.16</ecNumber>
    </submittedName>
</protein>
<dbReference type="Gene3D" id="3.40.47.10">
    <property type="match status" value="1"/>
</dbReference>
<evidence type="ECO:0000256" key="2">
    <source>
        <dbReference type="ARBA" id="ARBA00022679"/>
    </source>
</evidence>
<evidence type="ECO:0000256" key="4">
    <source>
        <dbReference type="PIRSR" id="PIRSR000429-1"/>
    </source>
</evidence>
<dbReference type="PANTHER" id="PTHR18919">
    <property type="entry name" value="ACETYL-COA C-ACYLTRANSFERASE"/>
    <property type="match status" value="1"/>
</dbReference>
<name>Q13K20_PARXL</name>
<keyword evidence="9" id="KW-1185">Reference proteome</keyword>
<evidence type="ECO:0000256" key="1">
    <source>
        <dbReference type="ARBA" id="ARBA00010982"/>
    </source>
</evidence>
<organism evidence="8 9">
    <name type="scientific">Paraburkholderia xenovorans (strain LB400)</name>
    <dbReference type="NCBI Taxonomy" id="266265"/>
    <lineage>
        <taxon>Bacteria</taxon>
        <taxon>Pseudomonadati</taxon>
        <taxon>Pseudomonadota</taxon>
        <taxon>Betaproteobacteria</taxon>
        <taxon>Burkholderiales</taxon>
        <taxon>Burkholderiaceae</taxon>
        <taxon>Paraburkholderia</taxon>
    </lineage>
</organism>
<dbReference type="OrthoDB" id="6139495at2"/>
<dbReference type="KEGG" id="bxb:DR64_5716"/>
<dbReference type="InterPro" id="IPR053528">
    <property type="entry name" value="Thiolase-like_BktB"/>
</dbReference>
<dbReference type="PANTHER" id="PTHR18919:SF107">
    <property type="entry name" value="ACETYL-COA ACETYLTRANSFERASE, CYTOSOLIC"/>
    <property type="match status" value="1"/>
</dbReference>
<proteinExistence type="inferred from homology"/>
<keyword evidence="3 5" id="KW-0012">Acyltransferase</keyword>
<dbReference type="InterPro" id="IPR020616">
    <property type="entry name" value="Thiolase_N"/>
</dbReference>
<feature type="active site" description="Proton acceptor" evidence="4">
    <location>
        <position position="380"/>
    </location>
</feature>
<dbReference type="GO" id="GO:0003988">
    <property type="term" value="F:acetyl-CoA C-acyltransferase activity"/>
    <property type="evidence" value="ECO:0007669"/>
    <property type="project" value="UniProtKB-EC"/>
</dbReference>
<dbReference type="eggNOG" id="COG0183">
    <property type="taxonomic scope" value="Bacteria"/>
</dbReference>
<feature type="active site" description="Acyl-thioester intermediate" evidence="4">
    <location>
        <position position="90"/>
    </location>
</feature>
<dbReference type="AlphaFoldDB" id="Q13K20"/>
<evidence type="ECO:0000313" key="9">
    <source>
        <dbReference type="Proteomes" id="UP000001817"/>
    </source>
</evidence>
<dbReference type="InterPro" id="IPR020610">
    <property type="entry name" value="Thiolase_AS"/>
</dbReference>
<dbReference type="PATRIC" id="fig|266265.5.peg.7416"/>
<dbReference type="PROSITE" id="PS00099">
    <property type="entry name" value="THIOLASE_3"/>
    <property type="match status" value="1"/>
</dbReference>
<evidence type="ECO:0000259" key="6">
    <source>
        <dbReference type="Pfam" id="PF00108"/>
    </source>
</evidence>
<dbReference type="NCBIfam" id="TIGR01930">
    <property type="entry name" value="AcCoA-C-Actrans"/>
    <property type="match status" value="1"/>
</dbReference>
<evidence type="ECO:0000256" key="3">
    <source>
        <dbReference type="ARBA" id="ARBA00023315"/>
    </source>
</evidence>
<dbReference type="EC" id="2.3.1.16" evidence="8"/>
<dbReference type="NCBIfam" id="NF006552">
    <property type="entry name" value="PRK09051.1"/>
    <property type="match status" value="1"/>
</dbReference>
<feature type="domain" description="Thiolase C-terminal" evidence="7">
    <location>
        <begin position="272"/>
        <end position="392"/>
    </location>
</feature>
<dbReference type="GO" id="GO:0044281">
    <property type="term" value="P:small molecule metabolic process"/>
    <property type="evidence" value="ECO:0007669"/>
    <property type="project" value="UniProtKB-ARBA"/>
</dbReference>